<protein>
    <submittedName>
        <fullName evidence="1">Uncharacterized protein</fullName>
    </submittedName>
</protein>
<comment type="caution">
    <text evidence="1">The sequence shown here is derived from an EMBL/GenBank/DDBJ whole genome shotgun (WGS) entry which is preliminary data.</text>
</comment>
<proteinExistence type="predicted"/>
<accession>A0AAV5LAC6</accession>
<dbReference type="AlphaFoldDB" id="A0AAV5LAC6"/>
<evidence type="ECO:0000313" key="2">
    <source>
        <dbReference type="Proteomes" id="UP001054252"/>
    </source>
</evidence>
<dbReference type="Proteomes" id="UP001054252">
    <property type="component" value="Unassembled WGS sequence"/>
</dbReference>
<dbReference type="EMBL" id="BPVZ01000103">
    <property type="protein sequence ID" value="GKV34068.1"/>
    <property type="molecule type" value="Genomic_DNA"/>
</dbReference>
<name>A0AAV5LAC6_9ROSI</name>
<organism evidence="1 2">
    <name type="scientific">Rubroshorea leprosula</name>
    <dbReference type="NCBI Taxonomy" id="152421"/>
    <lineage>
        <taxon>Eukaryota</taxon>
        <taxon>Viridiplantae</taxon>
        <taxon>Streptophyta</taxon>
        <taxon>Embryophyta</taxon>
        <taxon>Tracheophyta</taxon>
        <taxon>Spermatophyta</taxon>
        <taxon>Magnoliopsida</taxon>
        <taxon>eudicotyledons</taxon>
        <taxon>Gunneridae</taxon>
        <taxon>Pentapetalae</taxon>
        <taxon>rosids</taxon>
        <taxon>malvids</taxon>
        <taxon>Malvales</taxon>
        <taxon>Dipterocarpaceae</taxon>
        <taxon>Rubroshorea</taxon>
    </lineage>
</organism>
<gene>
    <name evidence="1" type="ORF">SLEP1_g42489</name>
</gene>
<evidence type="ECO:0000313" key="1">
    <source>
        <dbReference type="EMBL" id="GKV34068.1"/>
    </source>
</evidence>
<keyword evidence="2" id="KW-1185">Reference proteome</keyword>
<sequence>MLDLGSKCLSSEARVDLGSSCLSYALRARPLKLMANLGSHGPAFCTSTFRSSCFSISHLGLVQFVTWTSAIRSSCSSKTFVAARAPASRTSDLCNFWCTALSFAAAELDCFVAAELDHLVAVELGCCAAAELVRCFGLWRCRAGPFGCCRAGPLCCCRAGLLCCCHQAELMFSPRAPRL</sequence>
<reference evidence="1 2" key="1">
    <citation type="journal article" date="2021" name="Commun. Biol.">
        <title>The genome of Shorea leprosula (Dipterocarpaceae) highlights the ecological relevance of drought in aseasonal tropical rainforests.</title>
        <authorList>
            <person name="Ng K.K.S."/>
            <person name="Kobayashi M.J."/>
            <person name="Fawcett J.A."/>
            <person name="Hatakeyama M."/>
            <person name="Paape T."/>
            <person name="Ng C.H."/>
            <person name="Ang C.C."/>
            <person name="Tnah L.H."/>
            <person name="Lee C.T."/>
            <person name="Nishiyama T."/>
            <person name="Sese J."/>
            <person name="O'Brien M.J."/>
            <person name="Copetti D."/>
            <person name="Mohd Noor M.I."/>
            <person name="Ong R.C."/>
            <person name="Putra M."/>
            <person name="Sireger I.Z."/>
            <person name="Indrioko S."/>
            <person name="Kosugi Y."/>
            <person name="Izuno A."/>
            <person name="Isagi Y."/>
            <person name="Lee S.L."/>
            <person name="Shimizu K.K."/>
        </authorList>
    </citation>
    <scope>NUCLEOTIDE SEQUENCE [LARGE SCALE GENOMIC DNA]</scope>
    <source>
        <strain evidence="1">214</strain>
    </source>
</reference>